<evidence type="ECO:0000256" key="1">
    <source>
        <dbReference type="SAM" id="Phobius"/>
    </source>
</evidence>
<sequence length="43" mass="5181">MQCGIIFSSHFFNCFCFCLDFFRLFVKTGSTPFFQMVLSWRLK</sequence>
<name>A0A0E9W642_ANGAN</name>
<organism evidence="2">
    <name type="scientific">Anguilla anguilla</name>
    <name type="common">European freshwater eel</name>
    <name type="synonym">Muraena anguilla</name>
    <dbReference type="NCBI Taxonomy" id="7936"/>
    <lineage>
        <taxon>Eukaryota</taxon>
        <taxon>Metazoa</taxon>
        <taxon>Chordata</taxon>
        <taxon>Craniata</taxon>
        <taxon>Vertebrata</taxon>
        <taxon>Euteleostomi</taxon>
        <taxon>Actinopterygii</taxon>
        <taxon>Neopterygii</taxon>
        <taxon>Teleostei</taxon>
        <taxon>Anguilliformes</taxon>
        <taxon>Anguillidae</taxon>
        <taxon>Anguilla</taxon>
    </lineage>
</organism>
<keyword evidence="1" id="KW-0472">Membrane</keyword>
<dbReference type="EMBL" id="GBXM01022760">
    <property type="protein sequence ID" value="JAH85817.1"/>
    <property type="molecule type" value="Transcribed_RNA"/>
</dbReference>
<protein>
    <submittedName>
        <fullName evidence="2">Uncharacterized protein</fullName>
    </submittedName>
</protein>
<keyword evidence="1" id="KW-0812">Transmembrane</keyword>
<feature type="transmembrane region" description="Helical" evidence="1">
    <location>
        <begin position="6"/>
        <end position="26"/>
    </location>
</feature>
<proteinExistence type="predicted"/>
<accession>A0A0E9W642</accession>
<keyword evidence="1" id="KW-1133">Transmembrane helix</keyword>
<evidence type="ECO:0000313" key="2">
    <source>
        <dbReference type="EMBL" id="JAH85817.1"/>
    </source>
</evidence>
<reference evidence="2" key="1">
    <citation type="submission" date="2014-11" db="EMBL/GenBank/DDBJ databases">
        <authorList>
            <person name="Amaro Gonzalez C."/>
        </authorList>
    </citation>
    <scope>NUCLEOTIDE SEQUENCE</scope>
</reference>
<reference evidence="2" key="2">
    <citation type="journal article" date="2015" name="Fish Shellfish Immunol.">
        <title>Early steps in the European eel (Anguilla anguilla)-Vibrio vulnificus interaction in the gills: Role of the RtxA13 toxin.</title>
        <authorList>
            <person name="Callol A."/>
            <person name="Pajuelo D."/>
            <person name="Ebbesson L."/>
            <person name="Teles M."/>
            <person name="MacKenzie S."/>
            <person name="Amaro C."/>
        </authorList>
    </citation>
    <scope>NUCLEOTIDE SEQUENCE</scope>
</reference>
<dbReference type="AlphaFoldDB" id="A0A0E9W642"/>